<comment type="caution">
    <text evidence="1">The sequence shown here is derived from an EMBL/GenBank/DDBJ whole genome shotgun (WGS) entry which is preliminary data.</text>
</comment>
<sequence>MFPTQDQLETSAYEISGGSKFEIGYLSGVADKQTTYATAPKMAHSFGEFDLKPGHSTIIGKRPECPAGEAVSFWMSPVGDSCINYFQDYNPCPIGLYVKAS</sequence>
<dbReference type="Proteomes" id="UP001281147">
    <property type="component" value="Unassembled WGS sequence"/>
</dbReference>
<evidence type="ECO:0000313" key="1">
    <source>
        <dbReference type="EMBL" id="KAK3680530.1"/>
    </source>
</evidence>
<dbReference type="EMBL" id="JAUTXU010000445">
    <property type="protein sequence ID" value="KAK3680530.1"/>
    <property type="molecule type" value="Genomic_DNA"/>
</dbReference>
<keyword evidence="2" id="KW-1185">Reference proteome</keyword>
<organism evidence="1 2">
    <name type="scientific">Vermiconidia calcicola</name>
    <dbReference type="NCBI Taxonomy" id="1690605"/>
    <lineage>
        <taxon>Eukaryota</taxon>
        <taxon>Fungi</taxon>
        <taxon>Dikarya</taxon>
        <taxon>Ascomycota</taxon>
        <taxon>Pezizomycotina</taxon>
        <taxon>Dothideomycetes</taxon>
        <taxon>Dothideomycetidae</taxon>
        <taxon>Mycosphaerellales</taxon>
        <taxon>Extremaceae</taxon>
        <taxon>Vermiconidia</taxon>
    </lineage>
</organism>
<proteinExistence type="predicted"/>
<gene>
    <name evidence="1" type="ORF">LTR37_021182</name>
</gene>
<name>A0ACC3MAD9_9PEZI</name>
<reference evidence="1" key="1">
    <citation type="submission" date="2023-07" db="EMBL/GenBank/DDBJ databases">
        <title>Black Yeasts Isolated from many extreme environments.</title>
        <authorList>
            <person name="Coleine C."/>
            <person name="Stajich J.E."/>
            <person name="Selbmann L."/>
        </authorList>
    </citation>
    <scope>NUCLEOTIDE SEQUENCE</scope>
    <source>
        <strain evidence="1">CCFEE 5714</strain>
    </source>
</reference>
<evidence type="ECO:0000313" key="2">
    <source>
        <dbReference type="Proteomes" id="UP001281147"/>
    </source>
</evidence>
<protein>
    <submittedName>
        <fullName evidence="1">Uncharacterized protein</fullName>
    </submittedName>
</protein>
<accession>A0ACC3MAD9</accession>